<keyword evidence="1" id="KW-1133">Transmembrane helix</keyword>
<dbReference type="HOGENOM" id="CLU_825543_0_0_7"/>
<sequence length="336" mass="38809">MDTLLSIVMAVIAGLVFLALALWLYTSNKKNRKIKDALFQLGMGYKRFNTDGVNQTPQEIDFKNRKKELTFKKFNYGFSTLDFYKKQQAIEELFGVEIVDFERVNQFKVIGRKADFKSPVTKEPKERTDVLIGFDGIKKHSFDENRSAFIFAPSGTGKTHFLKNGPIKQLKKMGAKIHIITSKKSDFENAYSYHNPKDLEHFKQILKDTEEERLQWEEIGFRNKKHIVFVFDEVQEANDDKEITSVIKSWVRVGRSQNIWVILASQSGTVASLRNIEVNLIPIKIAVRYTESVAFAETIFTPELAFKSHHIKQPMGYGYIKTSSYVGGKVRFYYEP</sequence>
<keyword evidence="1" id="KW-0812">Transmembrane</keyword>
<dbReference type="SUPFAM" id="SSF52540">
    <property type="entry name" value="P-loop containing nucleoside triphosphate hydrolases"/>
    <property type="match status" value="1"/>
</dbReference>
<dbReference type="STRING" id="1184267.A11Q_218"/>
<organism evidence="2 3">
    <name type="scientific">Pseudobdellovibrio exovorus JSS</name>
    <dbReference type="NCBI Taxonomy" id="1184267"/>
    <lineage>
        <taxon>Bacteria</taxon>
        <taxon>Pseudomonadati</taxon>
        <taxon>Bdellovibrionota</taxon>
        <taxon>Bdellovibrionia</taxon>
        <taxon>Bdellovibrionales</taxon>
        <taxon>Pseudobdellovibrionaceae</taxon>
        <taxon>Pseudobdellovibrio</taxon>
    </lineage>
</organism>
<protein>
    <submittedName>
        <fullName evidence="2">Uncharacterized protein</fullName>
    </submittedName>
</protein>
<dbReference type="PATRIC" id="fig|1184267.3.peg.219"/>
<keyword evidence="3" id="KW-1185">Reference proteome</keyword>
<reference evidence="2 3" key="1">
    <citation type="journal article" date="2013" name="ISME J.">
        <title>By their genes ye shall know them: genomic signatures of predatory bacteria.</title>
        <authorList>
            <person name="Pasternak Z."/>
            <person name="Pietrokovski S."/>
            <person name="Rotem O."/>
            <person name="Gophna U."/>
            <person name="Lurie-Weinberger M.N."/>
            <person name="Jurkevitch E."/>
        </authorList>
    </citation>
    <scope>NUCLEOTIDE SEQUENCE [LARGE SCALE GENOMIC DNA]</scope>
    <source>
        <strain evidence="2 3">JSS</strain>
    </source>
</reference>
<feature type="transmembrane region" description="Helical" evidence="1">
    <location>
        <begin position="6"/>
        <end position="25"/>
    </location>
</feature>
<dbReference type="Proteomes" id="UP000012040">
    <property type="component" value="Chromosome"/>
</dbReference>
<dbReference type="AlphaFoldDB" id="M4V5H8"/>
<name>M4V5H8_9BACT</name>
<keyword evidence="1" id="KW-0472">Membrane</keyword>
<dbReference type="Gene3D" id="3.40.50.300">
    <property type="entry name" value="P-loop containing nucleotide triphosphate hydrolases"/>
    <property type="match status" value="1"/>
</dbReference>
<gene>
    <name evidence="2" type="ORF">A11Q_218</name>
</gene>
<dbReference type="RefSeq" id="WP_015468928.1">
    <property type="nucleotide sequence ID" value="NC_020813.1"/>
</dbReference>
<evidence type="ECO:0000256" key="1">
    <source>
        <dbReference type="SAM" id="Phobius"/>
    </source>
</evidence>
<accession>M4V5H8</accession>
<evidence type="ECO:0000313" key="3">
    <source>
        <dbReference type="Proteomes" id="UP000012040"/>
    </source>
</evidence>
<dbReference type="KEGG" id="bex:A11Q_218"/>
<dbReference type="InterPro" id="IPR027417">
    <property type="entry name" value="P-loop_NTPase"/>
</dbReference>
<proteinExistence type="predicted"/>
<dbReference type="EMBL" id="CP003537">
    <property type="protein sequence ID" value="AGH94438.1"/>
    <property type="molecule type" value="Genomic_DNA"/>
</dbReference>
<evidence type="ECO:0000313" key="2">
    <source>
        <dbReference type="EMBL" id="AGH94438.1"/>
    </source>
</evidence>